<evidence type="ECO:0000256" key="1">
    <source>
        <dbReference type="ARBA" id="ARBA00022741"/>
    </source>
</evidence>
<dbReference type="PANTHER" id="PTHR32011:SF2">
    <property type="entry name" value="OS08G0472400 PROTEIN"/>
    <property type="match status" value="1"/>
</dbReference>
<dbReference type="Pfam" id="PF03143">
    <property type="entry name" value="GTP_EFTU_D3"/>
    <property type="match status" value="1"/>
</dbReference>
<dbReference type="GO" id="GO:0005525">
    <property type="term" value="F:GTP binding"/>
    <property type="evidence" value="ECO:0007669"/>
    <property type="project" value="UniProtKB-KW"/>
</dbReference>
<feature type="domain" description="Translation elongation factor EFTu/EF1A C-terminal" evidence="5">
    <location>
        <begin position="127"/>
        <end position="201"/>
    </location>
</feature>
<reference evidence="6" key="1">
    <citation type="journal article" date="2018" name="Nat. Genet.">
        <title>Extensive intraspecific gene order and gene structural variations between Mo17 and other maize genomes.</title>
        <authorList>
            <person name="Sun S."/>
            <person name="Zhou Y."/>
            <person name="Chen J."/>
            <person name="Shi J."/>
            <person name="Zhao H."/>
            <person name="Zhao H."/>
            <person name="Song W."/>
            <person name="Zhang M."/>
            <person name="Cui Y."/>
            <person name="Dong X."/>
            <person name="Liu H."/>
            <person name="Ma X."/>
            <person name="Jiao Y."/>
            <person name="Wang B."/>
            <person name="Wei X."/>
            <person name="Stein J.C."/>
            <person name="Glaubitz J.C."/>
            <person name="Lu F."/>
            <person name="Yu G."/>
            <person name="Liang C."/>
            <person name="Fengler K."/>
            <person name="Li B."/>
            <person name="Rafalski A."/>
            <person name="Schnable P.S."/>
            <person name="Ware D.H."/>
            <person name="Buckler E.S."/>
            <person name="Lai J."/>
        </authorList>
    </citation>
    <scope>NUCLEOTIDE SEQUENCE [LARGE SCALE GENOMIC DNA]</scope>
    <source>
        <tissue evidence="6">Seedling</tissue>
    </source>
</reference>
<dbReference type="FunFam" id="2.40.30.10:FF:000292">
    <property type="entry name" value="Elongation factor TU mitochondrial1"/>
    <property type="match status" value="1"/>
</dbReference>
<organism evidence="6">
    <name type="scientific">Zea mays</name>
    <name type="common">Maize</name>
    <dbReference type="NCBI Taxonomy" id="4577"/>
    <lineage>
        <taxon>Eukaryota</taxon>
        <taxon>Viridiplantae</taxon>
        <taxon>Streptophyta</taxon>
        <taxon>Embryophyta</taxon>
        <taxon>Tracheophyta</taxon>
        <taxon>Spermatophyta</taxon>
        <taxon>Magnoliopsida</taxon>
        <taxon>Liliopsida</taxon>
        <taxon>Poales</taxon>
        <taxon>Poaceae</taxon>
        <taxon>PACMAD clade</taxon>
        <taxon>Panicoideae</taxon>
        <taxon>Andropogonodae</taxon>
        <taxon>Andropogoneae</taxon>
        <taxon>Tripsacinae</taxon>
        <taxon>Zea</taxon>
    </lineage>
</organism>
<dbReference type="InterPro" id="IPR009001">
    <property type="entry name" value="Transl_elong_EF1A/Init_IF2_C"/>
</dbReference>
<dbReference type="GO" id="GO:0003746">
    <property type="term" value="F:translation elongation factor activity"/>
    <property type="evidence" value="ECO:0007669"/>
    <property type="project" value="UniProtKB-KW"/>
</dbReference>
<comment type="caution">
    <text evidence="6">The sequence shown here is derived from an EMBL/GenBank/DDBJ whole genome shotgun (WGS) entry which is preliminary data.</text>
</comment>
<dbReference type="AlphaFoldDB" id="A0A3L6FDB3"/>
<keyword evidence="4" id="KW-0342">GTP-binding</keyword>
<keyword evidence="1" id="KW-0547">Nucleotide-binding</keyword>
<evidence type="ECO:0000256" key="4">
    <source>
        <dbReference type="ARBA" id="ARBA00023134"/>
    </source>
</evidence>
<keyword evidence="3" id="KW-0648">Protein biosynthesis</keyword>
<keyword evidence="2 6" id="KW-0251">Elongation factor</keyword>
<dbReference type="Gene3D" id="2.40.30.10">
    <property type="entry name" value="Translation factors"/>
    <property type="match status" value="1"/>
</dbReference>
<evidence type="ECO:0000313" key="6">
    <source>
        <dbReference type="EMBL" id="PWZ30903.1"/>
    </source>
</evidence>
<gene>
    <name evidence="6" type="primary">TUFA_2</name>
    <name evidence="6" type="ORF">Zm00014a_044012</name>
</gene>
<dbReference type="PANTHER" id="PTHR32011">
    <property type="entry name" value="OS08G0472400 PROTEIN"/>
    <property type="match status" value="1"/>
</dbReference>
<sequence length="241" mass="27375">MGFAFPLDLRAVLATGLPLGPKFPDTRSRVGLRSAFDLPIVAAALQITRGTLWLRCWGARPADLDCVLRLARSAICRAGEASIPRRRRSGPCRSRLSTRLIHALWKKRARSRVTDFRYKVVCKPGSLKTYKKFEAEIYVLTKDEGGWHTAFVTNYSPQFYFRTTDVTGRVELLGEMKMVLPGDNVTTNFELISLVPLEPGNDCILNFFRQYRTIDQVSESQEVRFQQDNANVVRDVESQEV</sequence>
<proteinExistence type="predicted"/>
<evidence type="ECO:0000256" key="3">
    <source>
        <dbReference type="ARBA" id="ARBA00022917"/>
    </source>
</evidence>
<protein>
    <submittedName>
        <fullName evidence="6">Elongation factor Tu, mitochondrial</fullName>
    </submittedName>
</protein>
<evidence type="ECO:0000256" key="2">
    <source>
        <dbReference type="ARBA" id="ARBA00022768"/>
    </source>
</evidence>
<evidence type="ECO:0000259" key="5">
    <source>
        <dbReference type="Pfam" id="PF03143"/>
    </source>
</evidence>
<dbReference type="Proteomes" id="UP000251960">
    <property type="component" value="Chromosome 3"/>
</dbReference>
<name>A0A3L6FDB3_MAIZE</name>
<dbReference type="ExpressionAtlas" id="A0A3L6FDB3">
    <property type="expression patterns" value="baseline and differential"/>
</dbReference>
<dbReference type="SUPFAM" id="SSF50465">
    <property type="entry name" value="EF-Tu/eEF-1alpha/eIF2-gamma C-terminal domain"/>
    <property type="match status" value="1"/>
</dbReference>
<dbReference type="EMBL" id="NCVQ01000004">
    <property type="protein sequence ID" value="PWZ30903.1"/>
    <property type="molecule type" value="Genomic_DNA"/>
</dbReference>
<accession>A0A3L6FDB3</accession>
<dbReference type="InterPro" id="IPR004160">
    <property type="entry name" value="Transl_elong_EFTu/EF1A_C"/>
</dbReference>